<proteinExistence type="predicted"/>
<dbReference type="InterPro" id="IPR000742">
    <property type="entry name" value="EGF"/>
</dbReference>
<evidence type="ECO:0000313" key="5">
    <source>
        <dbReference type="EMBL" id="CAD8295676.1"/>
    </source>
</evidence>
<protein>
    <recommendedName>
        <fullName evidence="4">EGF-like domain-containing protein</fullName>
    </recommendedName>
</protein>
<comment type="caution">
    <text evidence="1">Lacks conserved residue(s) required for the propagation of feature annotation.</text>
</comment>
<dbReference type="Gene3D" id="2.10.25.10">
    <property type="entry name" value="Laminin"/>
    <property type="match status" value="2"/>
</dbReference>
<keyword evidence="3" id="KW-1133">Transmembrane helix</keyword>
<name>A0A7R9VHK7_9STRA</name>
<organism evidence="5">
    <name type="scientific">Pseudictyota dubia</name>
    <dbReference type="NCBI Taxonomy" id="2749911"/>
    <lineage>
        <taxon>Eukaryota</taxon>
        <taxon>Sar</taxon>
        <taxon>Stramenopiles</taxon>
        <taxon>Ochrophyta</taxon>
        <taxon>Bacillariophyta</taxon>
        <taxon>Mediophyceae</taxon>
        <taxon>Biddulphiophycidae</taxon>
        <taxon>Eupodiscales</taxon>
        <taxon>Odontellaceae</taxon>
        <taxon>Pseudictyota</taxon>
    </lineage>
</organism>
<feature type="domain" description="EGF-like" evidence="4">
    <location>
        <begin position="57"/>
        <end position="104"/>
    </location>
</feature>
<dbReference type="PROSITE" id="PS00022">
    <property type="entry name" value="EGF_1"/>
    <property type="match status" value="1"/>
</dbReference>
<keyword evidence="1" id="KW-0245">EGF-like domain</keyword>
<feature type="region of interest" description="Disordered" evidence="2">
    <location>
        <begin position="170"/>
        <end position="206"/>
    </location>
</feature>
<feature type="domain" description="EGF-like" evidence="4">
    <location>
        <begin position="9"/>
        <end position="54"/>
    </location>
</feature>
<gene>
    <name evidence="5" type="ORF">TDUB1175_LOCUS2596</name>
</gene>
<dbReference type="EMBL" id="HBED01005154">
    <property type="protein sequence ID" value="CAD8295676.1"/>
    <property type="molecule type" value="Transcribed_RNA"/>
</dbReference>
<dbReference type="AlphaFoldDB" id="A0A7R9VHK7"/>
<evidence type="ECO:0000256" key="2">
    <source>
        <dbReference type="SAM" id="MobiDB-lite"/>
    </source>
</evidence>
<evidence type="ECO:0000259" key="4">
    <source>
        <dbReference type="PROSITE" id="PS50026"/>
    </source>
</evidence>
<dbReference type="PROSITE" id="PS50026">
    <property type="entry name" value="EGF_3"/>
    <property type="match status" value="2"/>
</dbReference>
<feature type="transmembrane region" description="Helical" evidence="3">
    <location>
        <begin position="140"/>
        <end position="160"/>
    </location>
</feature>
<dbReference type="SUPFAM" id="SSF57196">
    <property type="entry name" value="EGF/Laminin"/>
    <property type="match status" value="1"/>
</dbReference>
<keyword evidence="3" id="KW-0472">Membrane</keyword>
<accession>A0A7R9VHK7</accession>
<dbReference type="SMART" id="SM00181">
    <property type="entry name" value="EGF"/>
    <property type="match status" value="2"/>
</dbReference>
<evidence type="ECO:0000256" key="1">
    <source>
        <dbReference type="PROSITE-ProRule" id="PRU00076"/>
    </source>
</evidence>
<reference evidence="5" key="1">
    <citation type="submission" date="2021-01" db="EMBL/GenBank/DDBJ databases">
        <authorList>
            <person name="Corre E."/>
            <person name="Pelletier E."/>
            <person name="Niang G."/>
            <person name="Scheremetjew M."/>
            <person name="Finn R."/>
            <person name="Kale V."/>
            <person name="Holt S."/>
            <person name="Cochrane G."/>
            <person name="Meng A."/>
            <person name="Brown T."/>
            <person name="Cohen L."/>
        </authorList>
    </citation>
    <scope>NUCLEOTIDE SEQUENCE</scope>
    <source>
        <strain evidence="5">CCMP147</strain>
    </source>
</reference>
<keyword evidence="1" id="KW-1015">Disulfide bond</keyword>
<feature type="disulfide bond" evidence="1">
    <location>
        <begin position="94"/>
        <end position="103"/>
    </location>
</feature>
<sequence>MSNGPGNEGIVECPDGHRCENGSLCVENPYDEGNYYCDCDAAFLDSAYQGLYCEHEATEYCSYKGAVSRNSFCTNGGTCVAKVGEDEAHLGCICPDDYEGNNCQFVKGTRPEGWPYTTETATNPNASTRSGGGGGMGGGAIAGIVIVVLAVVIAAIFFVYRAQIRKRGHGQAIDTAGSESPRKKPVTEDNLDADGGMLQKPSDAEGEFQIGVEETQMVEEESEII</sequence>
<keyword evidence="3" id="KW-0812">Transmembrane</keyword>
<evidence type="ECO:0000256" key="3">
    <source>
        <dbReference type="SAM" id="Phobius"/>
    </source>
</evidence>